<sequence>MFHHIHPCSPVEQEFIWMAEYNDNTYLAEYNFDDKAGNLFNSIDKDKLLRFGLIGNGKRFYFEVWGGVFKIDGRLYELFFETKDQTIPLTGNQLHYKDIISYKTAEVLLNPVTLKSVRDTAITSYNFGYKASMDAENYALQFKAQCVIPYDNPVHFNFRLVSDKALHGEFVIKKNGKEIDRIKTSLKKNVASELNWIIQ</sequence>
<evidence type="ECO:0000313" key="2">
    <source>
        <dbReference type="Proteomes" id="UP000273145"/>
    </source>
</evidence>
<gene>
    <name evidence="1" type="ORF">EIM92_13885</name>
</gene>
<keyword evidence="2" id="KW-1185">Reference proteome</keyword>
<dbReference type="EMBL" id="CP034248">
    <property type="protein sequence ID" value="AZK47112.1"/>
    <property type="molecule type" value="Genomic_DNA"/>
</dbReference>
<accession>A0A3Q8S555</accession>
<dbReference type="OrthoDB" id="2111939at2"/>
<name>A0A3Q8S555_9BACL</name>
<protein>
    <submittedName>
        <fullName evidence="1">Uncharacterized protein</fullName>
    </submittedName>
</protein>
<reference evidence="1 2" key="1">
    <citation type="submission" date="2018-11" db="EMBL/GenBank/DDBJ databases">
        <title>Genome sequencing of Paenibacillus lentus DSM25539(T).</title>
        <authorList>
            <person name="Kook J.-K."/>
            <person name="Park S.-N."/>
            <person name="Lim Y.K."/>
        </authorList>
    </citation>
    <scope>NUCLEOTIDE SEQUENCE [LARGE SCALE GENOMIC DNA]</scope>
    <source>
        <strain evidence="1 2">DSM 25539</strain>
    </source>
</reference>
<dbReference type="RefSeq" id="WP_125083150.1">
    <property type="nucleotide sequence ID" value="NZ_CP034248.1"/>
</dbReference>
<proteinExistence type="predicted"/>
<dbReference type="Proteomes" id="UP000273145">
    <property type="component" value="Chromosome"/>
</dbReference>
<dbReference type="KEGG" id="plen:EIM92_13885"/>
<dbReference type="AlphaFoldDB" id="A0A3Q8S555"/>
<evidence type="ECO:0000313" key="1">
    <source>
        <dbReference type="EMBL" id="AZK47112.1"/>
    </source>
</evidence>
<organism evidence="1 2">
    <name type="scientific">Paenibacillus lentus</name>
    <dbReference type="NCBI Taxonomy" id="1338368"/>
    <lineage>
        <taxon>Bacteria</taxon>
        <taxon>Bacillati</taxon>
        <taxon>Bacillota</taxon>
        <taxon>Bacilli</taxon>
        <taxon>Bacillales</taxon>
        <taxon>Paenibacillaceae</taxon>
        <taxon>Paenibacillus</taxon>
    </lineage>
</organism>